<reference evidence="1" key="3">
    <citation type="submission" date="2023-05" db="EMBL/GenBank/DDBJ databases">
        <authorList>
            <person name="Smith C.H."/>
        </authorList>
    </citation>
    <scope>NUCLEOTIDE SEQUENCE</scope>
    <source>
        <strain evidence="1">CHS0354</strain>
        <tissue evidence="1">Mantle</tissue>
    </source>
</reference>
<dbReference type="EMBL" id="JAEAOA010000769">
    <property type="protein sequence ID" value="KAK3580226.1"/>
    <property type="molecule type" value="Genomic_DNA"/>
</dbReference>
<proteinExistence type="predicted"/>
<keyword evidence="2" id="KW-1185">Reference proteome</keyword>
<evidence type="ECO:0000313" key="1">
    <source>
        <dbReference type="EMBL" id="KAK3580226.1"/>
    </source>
</evidence>
<dbReference type="AlphaFoldDB" id="A0AAE0RV74"/>
<dbReference type="Proteomes" id="UP001195483">
    <property type="component" value="Unassembled WGS sequence"/>
</dbReference>
<comment type="caution">
    <text evidence="1">The sequence shown here is derived from an EMBL/GenBank/DDBJ whole genome shotgun (WGS) entry which is preliminary data.</text>
</comment>
<accession>A0AAE0RV74</accession>
<protein>
    <submittedName>
        <fullName evidence="1">Uncharacterized protein</fullName>
    </submittedName>
</protein>
<organism evidence="1 2">
    <name type="scientific">Potamilus streckersoni</name>
    <dbReference type="NCBI Taxonomy" id="2493646"/>
    <lineage>
        <taxon>Eukaryota</taxon>
        <taxon>Metazoa</taxon>
        <taxon>Spiralia</taxon>
        <taxon>Lophotrochozoa</taxon>
        <taxon>Mollusca</taxon>
        <taxon>Bivalvia</taxon>
        <taxon>Autobranchia</taxon>
        <taxon>Heteroconchia</taxon>
        <taxon>Palaeoheterodonta</taxon>
        <taxon>Unionida</taxon>
        <taxon>Unionoidea</taxon>
        <taxon>Unionidae</taxon>
        <taxon>Ambleminae</taxon>
        <taxon>Lampsilini</taxon>
        <taxon>Potamilus</taxon>
    </lineage>
</organism>
<evidence type="ECO:0000313" key="2">
    <source>
        <dbReference type="Proteomes" id="UP001195483"/>
    </source>
</evidence>
<gene>
    <name evidence="1" type="ORF">CHS0354_012754</name>
</gene>
<name>A0AAE0RV74_9BIVA</name>
<reference evidence="1" key="1">
    <citation type="journal article" date="2021" name="Genome Biol. Evol.">
        <title>A High-Quality Reference Genome for a Parasitic Bivalve with Doubly Uniparental Inheritance (Bivalvia: Unionida).</title>
        <authorList>
            <person name="Smith C.H."/>
        </authorList>
    </citation>
    <scope>NUCLEOTIDE SEQUENCE</scope>
    <source>
        <strain evidence="1">CHS0354</strain>
    </source>
</reference>
<sequence length="267" mass="31042">MEKRPWQFNLGPDYKITPYQYKPYKPNNISNKFREYKKVHLWDRVVEKIKPKTKMGPDIPVREYKYVPTKPNFIGIYGEKPRTEKSTQKQIKSEKPLTPITTKPVQEIVDKTQKRPVVPPLNLREFETPDSLPKYTEEVEHYGIYFGYYDREFTERVVISSPAPEYESSEEWLRDSPTMDRSYIRTPIGSPPTSLVPSLSIPPLSLNTNIVPALAFRHTPPHQSYGLPHHNLVRGTFRAETPVLKGRSPKIFPSNADAINQYTKARK</sequence>
<reference evidence="1" key="2">
    <citation type="journal article" date="2021" name="Genome Biol. Evol.">
        <title>Developing a high-quality reference genome for a parasitic bivalve with doubly uniparental inheritance (Bivalvia: Unionida).</title>
        <authorList>
            <person name="Smith C.H."/>
        </authorList>
    </citation>
    <scope>NUCLEOTIDE SEQUENCE</scope>
    <source>
        <strain evidence="1">CHS0354</strain>
        <tissue evidence="1">Mantle</tissue>
    </source>
</reference>